<evidence type="ECO:0000313" key="1">
    <source>
        <dbReference type="EMBL" id="RHK83391.1"/>
    </source>
</evidence>
<protein>
    <submittedName>
        <fullName evidence="1">Uncharacterized protein</fullName>
    </submittedName>
</protein>
<accession>A0AB73Z6E9</accession>
<dbReference type="Proteomes" id="UP000286392">
    <property type="component" value="Unassembled WGS sequence"/>
</dbReference>
<evidence type="ECO:0000313" key="2">
    <source>
        <dbReference type="Proteomes" id="UP000286392"/>
    </source>
</evidence>
<sequence length="243" mass="28815">MVQKQPCKIEKIFQIIDRLSVYKHYAFETIVFSDTILVFNKKDNAPNHYYVTYLIEFAQQLFYRLLSIGVYFKGLITYGEFNFKSMNNIQAYWGEALIETYNEANQLQGLGLFVNKKLSVDIVTFDKLDNIDSQYDYILLCQSYINLYKSTKGKLPIEIKTLYETDEYNQIDEDMSFFREIRYVKDNCTVHKIANKYLAVYVWYKNYTYPLFKQLEDGNFSPSVLNADYMGRINPYDIIAEVE</sequence>
<dbReference type="AlphaFoldDB" id="A0AB73Z6E9"/>
<dbReference type="RefSeq" id="WP_118356526.1">
    <property type="nucleotide sequence ID" value="NZ_CAXVMQ010000083.1"/>
</dbReference>
<reference evidence="1 2" key="1">
    <citation type="submission" date="2018-08" db="EMBL/GenBank/DDBJ databases">
        <title>A genome reference for cultivated species of the human gut microbiota.</title>
        <authorList>
            <person name="Zou Y."/>
            <person name="Xue W."/>
            <person name="Luo G."/>
        </authorList>
    </citation>
    <scope>NUCLEOTIDE SEQUENCE [LARGE SCALE GENOMIC DNA]</scope>
    <source>
        <strain evidence="1 2">AF39-8AT</strain>
    </source>
</reference>
<proteinExistence type="predicted"/>
<comment type="caution">
    <text evidence="1">The sequence shown here is derived from an EMBL/GenBank/DDBJ whole genome shotgun (WGS) entry which is preliminary data.</text>
</comment>
<dbReference type="EMBL" id="QROB01000038">
    <property type="protein sequence ID" value="RHK83391.1"/>
    <property type="molecule type" value="Genomic_DNA"/>
</dbReference>
<name>A0AB73Z6E9_PHOVU</name>
<gene>
    <name evidence="1" type="ORF">DW043_19285</name>
</gene>
<organism evidence="1 2">
    <name type="scientific">Phocaeicola vulgatus</name>
    <name type="common">Bacteroides vulgatus</name>
    <dbReference type="NCBI Taxonomy" id="821"/>
    <lineage>
        <taxon>Bacteria</taxon>
        <taxon>Pseudomonadati</taxon>
        <taxon>Bacteroidota</taxon>
        <taxon>Bacteroidia</taxon>
        <taxon>Bacteroidales</taxon>
        <taxon>Bacteroidaceae</taxon>
        <taxon>Phocaeicola</taxon>
    </lineage>
</organism>